<comment type="caution">
    <text evidence="3">The sequence shown here is derived from an EMBL/GenBank/DDBJ whole genome shotgun (WGS) entry which is preliminary data.</text>
</comment>
<name>A0A7K0CE19_9ACTN</name>
<evidence type="ECO:0000256" key="2">
    <source>
        <dbReference type="SAM" id="SignalP"/>
    </source>
</evidence>
<dbReference type="RefSeq" id="WP_153451003.1">
    <property type="nucleotide sequence ID" value="NZ_WEGJ01000004.1"/>
</dbReference>
<reference evidence="3 4" key="1">
    <citation type="submission" date="2019-10" db="EMBL/GenBank/DDBJ databases">
        <title>Streptomyces smaragdinus sp. nov. and Streptomyces fabii sp. nov., isolated from the gut of fungus growing-termite Macrotermes natalensis.</title>
        <authorList>
            <person name="Schwitalla J."/>
            <person name="Benndorf R."/>
            <person name="Martin K."/>
            <person name="De Beer W."/>
            <person name="Kaster A.-K."/>
            <person name="Vollmers J."/>
            <person name="Poulsen M."/>
            <person name="Beemelmanns C."/>
        </authorList>
    </citation>
    <scope>NUCLEOTIDE SEQUENCE [LARGE SCALE GENOMIC DNA]</scope>
    <source>
        <strain evidence="3 4">RB5</strain>
    </source>
</reference>
<feature type="compositionally biased region" description="Low complexity" evidence="1">
    <location>
        <begin position="117"/>
        <end position="131"/>
    </location>
</feature>
<evidence type="ECO:0000313" key="4">
    <source>
        <dbReference type="Proteomes" id="UP000466345"/>
    </source>
</evidence>
<sequence>MRTISMVSAASVLGVLTAGLAAPAAFAQGTDITSFGFTVSPKTVRPGGQVNLTATDCEHQARASSGVFDSVPLGMEGDPMQSASVTVDWDARPGAEYTVTFTCGPETGRTTMRIADTSSTSRPRPSPSGTTAKPTGTASPTGRAATPGTPKERPTTPAATPASPMVKDATPAAPRPASPRATATPTAAPTTTVTPVRPARGGLGGSQHDDPVLLASGTAVSSAAVLGGAFFLRRRRAAD</sequence>
<feature type="chain" id="PRO_5029856691" description="Gram-positive cocci surface proteins LPxTG domain-containing protein" evidence="2">
    <location>
        <begin position="28"/>
        <end position="239"/>
    </location>
</feature>
<feature type="signal peptide" evidence="2">
    <location>
        <begin position="1"/>
        <end position="27"/>
    </location>
</feature>
<accession>A0A7K0CE19</accession>
<proteinExistence type="predicted"/>
<evidence type="ECO:0000313" key="3">
    <source>
        <dbReference type="EMBL" id="MQY11718.1"/>
    </source>
</evidence>
<evidence type="ECO:0008006" key="5">
    <source>
        <dbReference type="Google" id="ProtNLM"/>
    </source>
</evidence>
<dbReference type="EMBL" id="WEGJ01000004">
    <property type="protein sequence ID" value="MQY11718.1"/>
    <property type="molecule type" value="Genomic_DNA"/>
</dbReference>
<gene>
    <name evidence="3" type="ORF">SRB5_18370</name>
</gene>
<organism evidence="3 4">
    <name type="scientific">Streptomyces smaragdinus</name>
    <dbReference type="NCBI Taxonomy" id="2585196"/>
    <lineage>
        <taxon>Bacteria</taxon>
        <taxon>Bacillati</taxon>
        <taxon>Actinomycetota</taxon>
        <taxon>Actinomycetes</taxon>
        <taxon>Kitasatosporales</taxon>
        <taxon>Streptomycetaceae</taxon>
        <taxon>Streptomyces</taxon>
    </lineage>
</organism>
<evidence type="ECO:0000256" key="1">
    <source>
        <dbReference type="SAM" id="MobiDB-lite"/>
    </source>
</evidence>
<keyword evidence="2" id="KW-0732">Signal</keyword>
<dbReference type="AlphaFoldDB" id="A0A7K0CE19"/>
<dbReference type="OrthoDB" id="4332523at2"/>
<feature type="compositionally biased region" description="Low complexity" evidence="1">
    <location>
        <begin position="178"/>
        <end position="200"/>
    </location>
</feature>
<keyword evidence="4" id="KW-1185">Reference proteome</keyword>
<dbReference type="Proteomes" id="UP000466345">
    <property type="component" value="Unassembled WGS sequence"/>
</dbReference>
<feature type="region of interest" description="Disordered" evidence="1">
    <location>
        <begin position="100"/>
        <end position="212"/>
    </location>
</feature>
<protein>
    <recommendedName>
        <fullName evidence="5">Gram-positive cocci surface proteins LPxTG domain-containing protein</fullName>
    </recommendedName>
</protein>